<gene>
    <name evidence="3" type="ORF">QB910_000144</name>
</gene>
<dbReference type="EMBL" id="OQ846916">
    <property type="protein sequence ID" value="WJJ55388.1"/>
    <property type="molecule type" value="Genomic_DNA"/>
</dbReference>
<reference evidence="3" key="1">
    <citation type="submission" date="2023-04" db="EMBL/GenBank/DDBJ databases">
        <title>Characterization and genome study of newly isolated Alicyclobacillus-specific phaga.</title>
        <authorList>
            <person name="Shymialevich D."/>
            <person name="Wojcicki M."/>
            <person name="Srednicka P."/>
            <person name="Swider O."/>
        </authorList>
    </citation>
    <scope>NUCLEOTIDE SEQUENCE</scope>
</reference>
<evidence type="ECO:0000256" key="1">
    <source>
        <dbReference type="SAM" id="Coils"/>
    </source>
</evidence>
<feature type="coiled-coil region" evidence="1">
    <location>
        <begin position="124"/>
        <end position="151"/>
    </location>
</feature>
<keyword evidence="1" id="KW-0175">Coiled coil</keyword>
<evidence type="ECO:0000259" key="2">
    <source>
        <dbReference type="Pfam" id="PF18789"/>
    </source>
</evidence>
<proteinExistence type="predicted"/>
<organism evidence="3">
    <name type="scientific">Alicyclobacillus phage KKP_3916</name>
    <dbReference type="NCBI Taxonomy" id="3040651"/>
    <lineage>
        <taxon>Viruses</taxon>
        <taxon>Duplodnaviria</taxon>
        <taxon>Heunggongvirae</taxon>
        <taxon>Uroviricota</taxon>
        <taxon>Caudoviricetes</taxon>
    </lineage>
</organism>
<protein>
    <recommendedName>
        <fullName evidence="2">Defence against restriction A C-terminal domain-containing protein</fullName>
    </recommendedName>
</protein>
<evidence type="ECO:0000313" key="3">
    <source>
        <dbReference type="EMBL" id="WJJ55388.1"/>
    </source>
</evidence>
<name>A0AAT9V7T4_9CAUD</name>
<sequence>MTTYKVANRAFETYEEAMSYCDACDFNFRDMIEIVEDAPKAGTTTIVYQVETTKHDEDVNFDFSNLEIMEFNTIEKALYVVAEWTNTGYNNINITVQIKNGDQIVCEDSANALHFAPEVSKKKINNLIDENEKMRNKIEQYEAFVKKYSAEKLFDEFKQQNNLHNGLYWYEMRLRGVAPGCQPRGFVEVDHNKGRHGIIGYSRKLSNEELAEYEMTEWNFIK</sequence>
<accession>A0AAT9V7T4</accession>
<dbReference type="Pfam" id="PF18789">
    <property type="entry name" value="DarA_C"/>
    <property type="match status" value="1"/>
</dbReference>
<feature type="domain" description="Defence against restriction A C-terminal" evidence="2">
    <location>
        <begin position="167"/>
        <end position="216"/>
    </location>
</feature>
<dbReference type="InterPro" id="IPR041501">
    <property type="entry name" value="DarA_C"/>
</dbReference>